<protein>
    <recommendedName>
        <fullName evidence="4">Filamentous hemagglutinin</fullName>
    </recommendedName>
</protein>
<sequence>MVGQQQRDQRHQSGINTANIIITQPEAQQTSTGKSAAETIVEIKTPLTSDEALGYTGLGNSFDKEAVQKEIDLQREVSQDFSKYSKRAAGELKTRIASNDAQFEAGLISEKERDERNATLRNYAWILETVSAGLATPSNSLGGSLVAAASPTIAGEIGKQFKQTGKEGTAGHYLAHAGLGAIVAAATGNSIAGNALAAAGAEAAAPVAAS</sequence>
<dbReference type="PATRIC" id="fig|1247726.3.peg.3896"/>
<dbReference type="OrthoDB" id="5666689at2"/>
<dbReference type="Proteomes" id="UP000019095">
    <property type="component" value="Chromosome"/>
</dbReference>
<proteinExistence type="predicted"/>
<evidence type="ECO:0000313" key="2">
    <source>
        <dbReference type="EMBL" id="AHG65585.1"/>
    </source>
</evidence>
<evidence type="ECO:0000313" key="3">
    <source>
        <dbReference type="Proteomes" id="UP000019095"/>
    </source>
</evidence>
<evidence type="ECO:0000256" key="1">
    <source>
        <dbReference type="SAM" id="MobiDB-lite"/>
    </source>
</evidence>
<reference evidence="2 3" key="1">
    <citation type="journal article" date="2014" name="Microbiology">
        <title>Unravelling the complete genome sequence of Advenella mimigardefordensis strain DPN7T and novel insights in the catabolism of the xenobiotic polythioester precursor 3,3'-dithiodipropionate.</title>
        <authorList>
            <person name="Wubbeler J.H."/>
            <person name="Hiessl S."/>
            <person name="Schuldes J."/>
            <person name="Thurmer A."/>
            <person name="Daniel R."/>
            <person name="Steinbuchel A."/>
        </authorList>
    </citation>
    <scope>NUCLEOTIDE SEQUENCE [LARGE SCALE GENOMIC DNA]</scope>
    <source>
        <strain evidence="3">DSM 17166 / LMG 22922 / DPN7</strain>
    </source>
</reference>
<gene>
    <name evidence="2" type="ORF">MIM_c35250</name>
</gene>
<evidence type="ECO:0008006" key="4">
    <source>
        <dbReference type="Google" id="ProtNLM"/>
    </source>
</evidence>
<keyword evidence="3" id="KW-1185">Reference proteome</keyword>
<name>W0PJ30_ADVMD</name>
<dbReference type="STRING" id="1247726.MIM_c35250"/>
<dbReference type="KEGG" id="amim:MIM_c35250"/>
<dbReference type="HOGENOM" id="CLU_1307950_0_0_4"/>
<dbReference type="EMBL" id="CP003915">
    <property type="protein sequence ID" value="AHG65585.1"/>
    <property type="molecule type" value="Genomic_DNA"/>
</dbReference>
<dbReference type="RefSeq" id="WP_025374278.1">
    <property type="nucleotide sequence ID" value="NZ_CP003915.1"/>
</dbReference>
<feature type="region of interest" description="Disordered" evidence="1">
    <location>
        <begin position="1"/>
        <end position="35"/>
    </location>
</feature>
<feature type="compositionally biased region" description="Polar residues" evidence="1">
    <location>
        <begin position="1"/>
        <end position="34"/>
    </location>
</feature>
<accession>W0PJ30</accession>
<dbReference type="eggNOG" id="COG3210">
    <property type="taxonomic scope" value="Bacteria"/>
</dbReference>
<organism evidence="2 3">
    <name type="scientific">Advenella mimigardefordensis (strain DSM 17166 / LMG 22922 / DPN7)</name>
    <dbReference type="NCBI Taxonomy" id="1247726"/>
    <lineage>
        <taxon>Bacteria</taxon>
        <taxon>Pseudomonadati</taxon>
        <taxon>Pseudomonadota</taxon>
        <taxon>Betaproteobacteria</taxon>
        <taxon>Burkholderiales</taxon>
        <taxon>Alcaligenaceae</taxon>
    </lineage>
</organism>
<dbReference type="AlphaFoldDB" id="W0PJ30"/>